<organism evidence="1 2">
    <name type="scientific">Candidatus Fervidibacter sacchari</name>
    <dbReference type="NCBI Taxonomy" id="1448929"/>
    <lineage>
        <taxon>Bacteria</taxon>
        <taxon>Candidatus Fervidibacterota</taxon>
        <taxon>Candidatus Fervidibacter</taxon>
    </lineage>
</organism>
<comment type="caution">
    <text evidence="1">The sequence shown here is derived from an EMBL/GenBank/DDBJ whole genome shotgun (WGS) entry which is preliminary data.</text>
</comment>
<protein>
    <recommendedName>
        <fullName evidence="3">DUF4380 domain-containing protein</fullName>
    </recommendedName>
</protein>
<name>A0ABT2EU66_9BACT</name>
<sequence length="349" mass="39602">MRWMAAMVVVLAALVGVGTAQVKIEKVNYHGWKNTVKISNGLIEVYVTTDVGPRIIDIRPVGGNNIFYVRKDEVGKSGEKEFKLRGGWRPWIAPERYDTTWFPDNVPITYQRLKDGTLRFYGPKEPVSGIQKIVDVKLMPNEPCVRVTMRIRNVSKRPVTYAAWSLPVMKGGGKAIAPLDVGNVAAFAEVRRLILWSYANPTDPRFTFFNKLVIVDHAKVPAREKVIGTAKVAPTVINRRHNDEAKIGVDSKQGWVAYYHPIDRTLFVKRFFVDPKGNYPDGGCTIEIYSCQEFIEVECLSPFFTLKPGNEYAFPMEFWVFTDVPDLGTTEHEIATNLRQYLNKTRAVK</sequence>
<evidence type="ECO:0000313" key="1">
    <source>
        <dbReference type="EMBL" id="MCS3920440.1"/>
    </source>
</evidence>
<dbReference type="Proteomes" id="UP001204798">
    <property type="component" value="Unassembled WGS sequence"/>
</dbReference>
<proteinExistence type="predicted"/>
<dbReference type="RefSeq" id="WP_259099655.1">
    <property type="nucleotide sequence ID" value="NZ_CP130454.1"/>
</dbReference>
<accession>A0ABT2EU66</accession>
<dbReference type="EMBL" id="JANUCP010000005">
    <property type="protein sequence ID" value="MCS3920440.1"/>
    <property type="molecule type" value="Genomic_DNA"/>
</dbReference>
<gene>
    <name evidence="1" type="ORF">M2350_002869</name>
</gene>
<keyword evidence="2" id="KW-1185">Reference proteome</keyword>
<evidence type="ECO:0000313" key="2">
    <source>
        <dbReference type="Proteomes" id="UP001204798"/>
    </source>
</evidence>
<evidence type="ECO:0008006" key="3">
    <source>
        <dbReference type="Google" id="ProtNLM"/>
    </source>
</evidence>
<reference evidence="1 2" key="1">
    <citation type="submission" date="2022-08" db="EMBL/GenBank/DDBJ databases">
        <title>Bacterial and archaeal communities from various locations to study Microbial Dark Matter (Phase II).</title>
        <authorList>
            <person name="Stepanauskas R."/>
        </authorList>
    </citation>
    <scope>NUCLEOTIDE SEQUENCE [LARGE SCALE GENOMIC DNA]</scope>
    <source>
        <strain evidence="1 2">PD1</strain>
    </source>
</reference>